<dbReference type="CDD" id="cd18011">
    <property type="entry name" value="DEXDc_RapA"/>
    <property type="match status" value="1"/>
</dbReference>
<dbReference type="RefSeq" id="WP_310409478.1">
    <property type="nucleotide sequence ID" value="NZ_JAVDYC010000001.1"/>
</dbReference>
<dbReference type="InterPro" id="IPR049730">
    <property type="entry name" value="SNF2/RAD54-like_C"/>
</dbReference>
<dbReference type="InterPro" id="IPR001650">
    <property type="entry name" value="Helicase_C-like"/>
</dbReference>
<dbReference type="GO" id="GO:0004386">
    <property type="term" value="F:helicase activity"/>
    <property type="evidence" value="ECO:0007669"/>
    <property type="project" value="UniProtKB-KW"/>
</dbReference>
<dbReference type="InterPro" id="IPR057342">
    <property type="entry name" value="DEXDc_RapA"/>
</dbReference>
<sequence length="954" mass="105249">MSENRSGEPLEIAPGSVVVVRDEEWLVQTAEDTADGLLIRARGLSELVRDTTAVFYRSLDRIEPLDPAEALVVADDSPKYRRARLWLESTFRKTAVPLGDESLSVSTQALAKPLRYQQAAVRKALDPANLRPRILLADAVGLGKTLEIGMILSELVRRGRGDRILVVTPRHVLEQMQQELWSRFALPFVRLDSAGIQRVRQKLPANRNPFTYFRRAIISIDTLKSERYAASLRKQRWDAVVIDEAHNLSNATTQNNKLARTLSRNTETLILASATPHNGRAESFAELIRLLDPSAIPPNGELMDAEIKRLRVRRHRHSPEVAGEVGADWAERREPENILIPAGPAENAVAAELEHVWLWPSNERTPYSGQNASLFPWTLAKAFLSSPAALAETVKQRIDRLGAEAAAKAERVALERLAALNAVSQAEGSAKYARLISRLRELGVGKGSSTRAVVFAERVATLTWLHEHLPADLGMPAEAVEIMHGGLPDDDQQRVVDAFKQAHTPVRILVTGDVASEGVNLHSQCHELIHYDIPWSLIRIEQRNGRIDRYGQLHPPGITTLLLEPSGGRFGGDIRILAKLVDKENEAHRALGDVASLMGEYDVKGEEEAIRAVLSGRRKLDDVVRTPDDVLAGGDLDAMFLGFLDDDTDEEESRDVTTTPGSGLYPDDISYLDEALHTAFIDPAAPLSNSGVSWRRDPAFGTAELTPPPDLIQRLDVLPQTYLADRRVTDKLVLATTVARGMDRMTEALRDDNGSSWPDAHYLSPLHPVLDWASDRALSGLGRNEVFAVRGGVDAPTVMLLGTLTNKRGQVVSAAWMTAEFPMPDDPSFALVTPHSSAADALAALGWDSVRSNPGPVAGAGELRRFIQPAVANARVQMRDLFAAAEKDVAHRVEEWSRRLAQWQNDADALIQRSDLKQRRVSIKQEQHLVAEMNPDRQLVRPLLVVVPSTGEQV</sequence>
<dbReference type="SMART" id="SM00487">
    <property type="entry name" value="DEXDc"/>
    <property type="match status" value="1"/>
</dbReference>
<evidence type="ECO:0000313" key="7">
    <source>
        <dbReference type="EMBL" id="MDR7320820.1"/>
    </source>
</evidence>
<evidence type="ECO:0000259" key="6">
    <source>
        <dbReference type="PROSITE" id="PS51194"/>
    </source>
</evidence>
<dbReference type="InterPro" id="IPR027417">
    <property type="entry name" value="P-loop_NTPase"/>
</dbReference>
<organism evidence="7 8">
    <name type="scientific">Catenuloplanes niger</name>
    <dbReference type="NCBI Taxonomy" id="587534"/>
    <lineage>
        <taxon>Bacteria</taxon>
        <taxon>Bacillati</taxon>
        <taxon>Actinomycetota</taxon>
        <taxon>Actinomycetes</taxon>
        <taxon>Micromonosporales</taxon>
        <taxon>Micromonosporaceae</taxon>
        <taxon>Catenuloplanes</taxon>
    </lineage>
</organism>
<reference evidence="7 8" key="1">
    <citation type="submission" date="2023-07" db="EMBL/GenBank/DDBJ databases">
        <title>Sequencing the genomes of 1000 actinobacteria strains.</title>
        <authorList>
            <person name="Klenk H.-P."/>
        </authorList>
    </citation>
    <scope>NUCLEOTIDE SEQUENCE [LARGE SCALE GENOMIC DNA]</scope>
    <source>
        <strain evidence="7 8">DSM 44711</strain>
    </source>
</reference>
<keyword evidence="2" id="KW-0378">Hydrolase</keyword>
<dbReference type="GO" id="GO:0005524">
    <property type="term" value="F:ATP binding"/>
    <property type="evidence" value="ECO:0007669"/>
    <property type="project" value="UniProtKB-KW"/>
</dbReference>
<evidence type="ECO:0000256" key="4">
    <source>
        <dbReference type="ARBA" id="ARBA00022840"/>
    </source>
</evidence>
<dbReference type="PANTHER" id="PTHR45766">
    <property type="entry name" value="DNA ANNEALING HELICASE AND ENDONUCLEASE ZRANB3 FAMILY MEMBER"/>
    <property type="match status" value="1"/>
</dbReference>
<dbReference type="Pfam" id="PF00271">
    <property type="entry name" value="Helicase_C"/>
    <property type="match status" value="1"/>
</dbReference>
<name>A0AAE3ZN03_9ACTN</name>
<gene>
    <name evidence="7" type="ORF">J2S44_001070</name>
</gene>
<feature type="domain" description="Helicase ATP-binding" evidence="5">
    <location>
        <begin position="125"/>
        <end position="294"/>
    </location>
</feature>
<dbReference type="InterPro" id="IPR038718">
    <property type="entry name" value="SNF2-like_sf"/>
</dbReference>
<evidence type="ECO:0000259" key="5">
    <source>
        <dbReference type="PROSITE" id="PS51192"/>
    </source>
</evidence>
<keyword evidence="4" id="KW-0067">ATP-binding</keyword>
<protein>
    <submittedName>
        <fullName evidence="7">Superfamily II DNA or RNA helicase</fullName>
    </submittedName>
</protein>
<dbReference type="AlphaFoldDB" id="A0AAE3ZN03"/>
<dbReference type="Gene3D" id="3.40.50.10810">
    <property type="entry name" value="Tandem AAA-ATPase domain"/>
    <property type="match status" value="1"/>
</dbReference>
<dbReference type="SUPFAM" id="SSF52540">
    <property type="entry name" value="P-loop containing nucleoside triphosphate hydrolases"/>
    <property type="match status" value="2"/>
</dbReference>
<dbReference type="InterPro" id="IPR014001">
    <property type="entry name" value="Helicase_ATP-bd"/>
</dbReference>
<feature type="domain" description="Helicase C-terminal" evidence="6">
    <location>
        <begin position="431"/>
        <end position="602"/>
    </location>
</feature>
<comment type="caution">
    <text evidence="7">The sequence shown here is derived from an EMBL/GenBank/DDBJ whole genome shotgun (WGS) entry which is preliminary data.</text>
</comment>
<dbReference type="InterPro" id="IPR000330">
    <property type="entry name" value="SNF2_N"/>
</dbReference>
<keyword evidence="3 7" id="KW-0347">Helicase</keyword>
<dbReference type="PROSITE" id="PS51192">
    <property type="entry name" value="HELICASE_ATP_BIND_1"/>
    <property type="match status" value="1"/>
</dbReference>
<dbReference type="Proteomes" id="UP001183629">
    <property type="component" value="Unassembled WGS sequence"/>
</dbReference>
<dbReference type="SMART" id="SM00490">
    <property type="entry name" value="HELICc"/>
    <property type="match status" value="1"/>
</dbReference>
<keyword evidence="1" id="KW-0547">Nucleotide-binding</keyword>
<keyword evidence="8" id="KW-1185">Reference proteome</keyword>
<evidence type="ECO:0000313" key="8">
    <source>
        <dbReference type="Proteomes" id="UP001183629"/>
    </source>
</evidence>
<proteinExistence type="predicted"/>
<accession>A0AAE3ZN03</accession>
<evidence type="ECO:0000256" key="2">
    <source>
        <dbReference type="ARBA" id="ARBA00022801"/>
    </source>
</evidence>
<dbReference type="GO" id="GO:0016787">
    <property type="term" value="F:hydrolase activity"/>
    <property type="evidence" value="ECO:0007669"/>
    <property type="project" value="UniProtKB-KW"/>
</dbReference>
<dbReference type="PROSITE" id="PS51194">
    <property type="entry name" value="HELICASE_CTER"/>
    <property type="match status" value="1"/>
</dbReference>
<dbReference type="Pfam" id="PF00176">
    <property type="entry name" value="SNF2-rel_dom"/>
    <property type="match status" value="1"/>
</dbReference>
<dbReference type="Gene3D" id="3.40.50.300">
    <property type="entry name" value="P-loop containing nucleotide triphosphate hydrolases"/>
    <property type="match status" value="1"/>
</dbReference>
<dbReference type="EMBL" id="JAVDYC010000001">
    <property type="protein sequence ID" value="MDR7320820.1"/>
    <property type="molecule type" value="Genomic_DNA"/>
</dbReference>
<evidence type="ECO:0000256" key="3">
    <source>
        <dbReference type="ARBA" id="ARBA00022806"/>
    </source>
</evidence>
<dbReference type="PANTHER" id="PTHR45766:SF6">
    <property type="entry name" value="SWI_SNF-RELATED MATRIX-ASSOCIATED ACTIN-DEPENDENT REGULATOR OF CHROMATIN SUBFAMILY A-LIKE PROTEIN 1"/>
    <property type="match status" value="1"/>
</dbReference>
<dbReference type="CDD" id="cd18793">
    <property type="entry name" value="SF2_C_SNF"/>
    <property type="match status" value="1"/>
</dbReference>
<evidence type="ECO:0000256" key="1">
    <source>
        <dbReference type="ARBA" id="ARBA00022741"/>
    </source>
</evidence>